<accession>A0A7Z2VG27</accession>
<feature type="region of interest" description="Disordered" evidence="1">
    <location>
        <begin position="1"/>
        <end position="49"/>
    </location>
</feature>
<dbReference type="Proteomes" id="UP000502248">
    <property type="component" value="Chromosome"/>
</dbReference>
<sequence>MSEEKHHEPTIAPSIDTHNSLETEASDKEKENGDTTEVTRLYLDRTPED</sequence>
<name>A0A7Z2VG27_9BACL</name>
<reference evidence="2 3" key="1">
    <citation type="submission" date="2020-04" db="EMBL/GenBank/DDBJ databases">
        <title>Genome sequencing of novel species.</title>
        <authorList>
            <person name="Heo J."/>
            <person name="Kim S.-J."/>
            <person name="Kim J.-S."/>
            <person name="Hong S.-B."/>
            <person name="Kwon S.-W."/>
        </authorList>
    </citation>
    <scope>NUCLEOTIDE SEQUENCE [LARGE SCALE GENOMIC DNA]</scope>
    <source>
        <strain evidence="2 3">MFER-1</strain>
    </source>
</reference>
<evidence type="ECO:0000313" key="3">
    <source>
        <dbReference type="Proteomes" id="UP000502248"/>
    </source>
</evidence>
<protein>
    <submittedName>
        <fullName evidence="2">Uncharacterized protein</fullName>
    </submittedName>
</protein>
<evidence type="ECO:0000256" key="1">
    <source>
        <dbReference type="SAM" id="MobiDB-lite"/>
    </source>
</evidence>
<organism evidence="2 3">
    <name type="scientific">Cohnella herbarum</name>
    <dbReference type="NCBI Taxonomy" id="2728023"/>
    <lineage>
        <taxon>Bacteria</taxon>
        <taxon>Bacillati</taxon>
        <taxon>Bacillota</taxon>
        <taxon>Bacilli</taxon>
        <taxon>Bacillales</taxon>
        <taxon>Paenibacillaceae</taxon>
        <taxon>Cohnella</taxon>
    </lineage>
</organism>
<feature type="compositionally biased region" description="Basic and acidic residues" evidence="1">
    <location>
        <begin position="19"/>
        <end position="33"/>
    </location>
</feature>
<keyword evidence="3" id="KW-1185">Reference proteome</keyword>
<gene>
    <name evidence="2" type="ORF">HH215_03710</name>
</gene>
<dbReference type="KEGG" id="cheb:HH215_03710"/>
<dbReference type="RefSeq" id="WP_169278676.1">
    <property type="nucleotide sequence ID" value="NZ_CP051680.1"/>
</dbReference>
<dbReference type="EMBL" id="CP051680">
    <property type="protein sequence ID" value="QJD82377.1"/>
    <property type="molecule type" value="Genomic_DNA"/>
</dbReference>
<dbReference type="AlphaFoldDB" id="A0A7Z2VG27"/>
<evidence type="ECO:0000313" key="2">
    <source>
        <dbReference type="EMBL" id="QJD82377.1"/>
    </source>
</evidence>
<proteinExistence type="predicted"/>